<feature type="region of interest" description="Disordered" evidence="1">
    <location>
        <begin position="117"/>
        <end position="145"/>
    </location>
</feature>
<feature type="chain" id="PRO_5046416804" description="PepSY domain-containing protein" evidence="2">
    <location>
        <begin position="27"/>
        <end position="224"/>
    </location>
</feature>
<dbReference type="InterPro" id="IPR025711">
    <property type="entry name" value="PepSY"/>
</dbReference>
<reference evidence="5" key="1">
    <citation type="journal article" date="2019" name="Int. J. Syst. Evol. Microbiol.">
        <title>The Global Catalogue of Microorganisms (GCM) 10K type strain sequencing project: providing services to taxonomists for standard genome sequencing and annotation.</title>
        <authorList>
            <consortium name="The Broad Institute Genomics Platform"/>
            <consortium name="The Broad Institute Genome Sequencing Center for Infectious Disease"/>
            <person name="Wu L."/>
            <person name="Ma J."/>
        </authorList>
    </citation>
    <scope>NUCLEOTIDE SEQUENCE [LARGE SCALE GENOMIC DNA]</scope>
    <source>
        <strain evidence="5">JCM 14046</strain>
    </source>
</reference>
<proteinExistence type="predicted"/>
<evidence type="ECO:0000259" key="3">
    <source>
        <dbReference type="Pfam" id="PF03413"/>
    </source>
</evidence>
<feature type="compositionally biased region" description="Gly residues" evidence="1">
    <location>
        <begin position="68"/>
        <end position="78"/>
    </location>
</feature>
<feature type="domain" description="PepSY" evidence="3">
    <location>
        <begin position="158"/>
        <end position="216"/>
    </location>
</feature>
<evidence type="ECO:0000256" key="2">
    <source>
        <dbReference type="SAM" id="SignalP"/>
    </source>
</evidence>
<keyword evidence="5" id="KW-1185">Reference proteome</keyword>
<evidence type="ECO:0000313" key="5">
    <source>
        <dbReference type="Proteomes" id="UP001501612"/>
    </source>
</evidence>
<name>A0ABP5ANE7_9ACTN</name>
<dbReference type="Proteomes" id="UP001501612">
    <property type="component" value="Unassembled WGS sequence"/>
</dbReference>
<comment type="caution">
    <text evidence="4">The sequence shown here is derived from an EMBL/GenBank/DDBJ whole genome shotgun (WGS) entry which is preliminary data.</text>
</comment>
<evidence type="ECO:0000313" key="4">
    <source>
        <dbReference type="EMBL" id="GAA1918577.1"/>
    </source>
</evidence>
<accession>A0ABP5ANE7</accession>
<dbReference type="EMBL" id="BAAAMY010000004">
    <property type="protein sequence ID" value="GAA1918577.1"/>
    <property type="molecule type" value="Genomic_DNA"/>
</dbReference>
<protein>
    <recommendedName>
        <fullName evidence="3">PepSY domain-containing protein</fullName>
    </recommendedName>
</protein>
<organism evidence="4 5">
    <name type="scientific">Nocardioides lentus</name>
    <dbReference type="NCBI Taxonomy" id="338077"/>
    <lineage>
        <taxon>Bacteria</taxon>
        <taxon>Bacillati</taxon>
        <taxon>Actinomycetota</taxon>
        <taxon>Actinomycetes</taxon>
        <taxon>Propionibacteriales</taxon>
        <taxon>Nocardioidaceae</taxon>
        <taxon>Nocardioides</taxon>
    </lineage>
</organism>
<feature type="signal peptide" evidence="2">
    <location>
        <begin position="1"/>
        <end position="26"/>
    </location>
</feature>
<dbReference type="PROSITE" id="PS51257">
    <property type="entry name" value="PROKAR_LIPOPROTEIN"/>
    <property type="match status" value="1"/>
</dbReference>
<sequence>MSTRPFRHRLAALAVAPLAVVLVACGSDDDGDTDAGTPSATVTVTESPEGDASSTPDDTGSQDDGAASGQGGQGGGGDLRTAAETALGELSGATLITVDRDDNGDWDVTLLTQDGVENDVDVSADGSTVTRGPVADDNDDDGDDRAERQRLLDASVDYAAAIETAAGEVTDLDVTGVDLDEDNGTLRWDVDFGDDTDDDQRTVLVDAASGQVIGTEQDDDGDDD</sequence>
<dbReference type="Pfam" id="PF03413">
    <property type="entry name" value="PepSY"/>
    <property type="match status" value="1"/>
</dbReference>
<feature type="region of interest" description="Disordered" evidence="1">
    <location>
        <begin position="30"/>
        <end position="80"/>
    </location>
</feature>
<dbReference type="Gene3D" id="3.10.450.40">
    <property type="match status" value="1"/>
</dbReference>
<evidence type="ECO:0000256" key="1">
    <source>
        <dbReference type="SAM" id="MobiDB-lite"/>
    </source>
</evidence>
<feature type="compositionally biased region" description="Polar residues" evidence="1">
    <location>
        <begin position="42"/>
        <end position="59"/>
    </location>
</feature>
<gene>
    <name evidence="4" type="ORF">GCM10009737_20050</name>
</gene>
<keyword evidence="2" id="KW-0732">Signal</keyword>
<dbReference type="RefSeq" id="WP_344006681.1">
    <property type="nucleotide sequence ID" value="NZ_BAAAMY010000004.1"/>
</dbReference>